<proteinExistence type="predicted"/>
<dbReference type="GeneID" id="63756046"/>
<protein>
    <submittedName>
        <fullName evidence="2">Uncharacterized protein</fullName>
    </submittedName>
</protein>
<evidence type="ECO:0000313" key="3">
    <source>
        <dbReference type="Proteomes" id="UP000184356"/>
    </source>
</evidence>
<organism evidence="2 3">
    <name type="scientific">Aspergillus sydowii CBS 593.65</name>
    <dbReference type="NCBI Taxonomy" id="1036612"/>
    <lineage>
        <taxon>Eukaryota</taxon>
        <taxon>Fungi</taxon>
        <taxon>Dikarya</taxon>
        <taxon>Ascomycota</taxon>
        <taxon>Pezizomycotina</taxon>
        <taxon>Eurotiomycetes</taxon>
        <taxon>Eurotiomycetidae</taxon>
        <taxon>Eurotiales</taxon>
        <taxon>Aspergillaceae</taxon>
        <taxon>Aspergillus</taxon>
        <taxon>Aspergillus subgen. Nidulantes</taxon>
    </lineage>
</organism>
<evidence type="ECO:0000313" key="2">
    <source>
        <dbReference type="EMBL" id="OJJ56482.1"/>
    </source>
</evidence>
<dbReference type="RefSeq" id="XP_040700288.1">
    <property type="nucleotide sequence ID" value="XM_040839973.1"/>
</dbReference>
<reference evidence="3" key="1">
    <citation type="journal article" date="2017" name="Genome Biol.">
        <title>Comparative genomics reveals high biological diversity and specific adaptations in the industrially and medically important fungal genus Aspergillus.</title>
        <authorList>
            <person name="de Vries R.P."/>
            <person name="Riley R."/>
            <person name="Wiebenga A."/>
            <person name="Aguilar-Osorio G."/>
            <person name="Amillis S."/>
            <person name="Uchima C.A."/>
            <person name="Anderluh G."/>
            <person name="Asadollahi M."/>
            <person name="Askin M."/>
            <person name="Barry K."/>
            <person name="Battaglia E."/>
            <person name="Bayram O."/>
            <person name="Benocci T."/>
            <person name="Braus-Stromeyer S.A."/>
            <person name="Caldana C."/>
            <person name="Canovas D."/>
            <person name="Cerqueira G.C."/>
            <person name="Chen F."/>
            <person name="Chen W."/>
            <person name="Choi C."/>
            <person name="Clum A."/>
            <person name="Dos Santos R.A."/>
            <person name="Damasio A.R."/>
            <person name="Diallinas G."/>
            <person name="Emri T."/>
            <person name="Fekete E."/>
            <person name="Flipphi M."/>
            <person name="Freyberg S."/>
            <person name="Gallo A."/>
            <person name="Gournas C."/>
            <person name="Habgood R."/>
            <person name="Hainaut M."/>
            <person name="Harispe M.L."/>
            <person name="Henrissat B."/>
            <person name="Hilden K.S."/>
            <person name="Hope R."/>
            <person name="Hossain A."/>
            <person name="Karabika E."/>
            <person name="Karaffa L."/>
            <person name="Karanyi Z."/>
            <person name="Krasevec N."/>
            <person name="Kuo A."/>
            <person name="Kusch H."/>
            <person name="LaButti K."/>
            <person name="Lagendijk E.L."/>
            <person name="Lapidus A."/>
            <person name="Levasseur A."/>
            <person name="Lindquist E."/>
            <person name="Lipzen A."/>
            <person name="Logrieco A.F."/>
            <person name="MacCabe A."/>
            <person name="Maekelae M.R."/>
            <person name="Malavazi I."/>
            <person name="Melin P."/>
            <person name="Meyer V."/>
            <person name="Mielnichuk N."/>
            <person name="Miskei M."/>
            <person name="Molnar A.P."/>
            <person name="Mule G."/>
            <person name="Ngan C.Y."/>
            <person name="Orejas M."/>
            <person name="Orosz E."/>
            <person name="Ouedraogo J.P."/>
            <person name="Overkamp K.M."/>
            <person name="Park H.-S."/>
            <person name="Perrone G."/>
            <person name="Piumi F."/>
            <person name="Punt P.J."/>
            <person name="Ram A.F."/>
            <person name="Ramon A."/>
            <person name="Rauscher S."/>
            <person name="Record E."/>
            <person name="Riano-Pachon D.M."/>
            <person name="Robert V."/>
            <person name="Roehrig J."/>
            <person name="Ruller R."/>
            <person name="Salamov A."/>
            <person name="Salih N.S."/>
            <person name="Samson R.A."/>
            <person name="Sandor E."/>
            <person name="Sanguinetti M."/>
            <person name="Schuetze T."/>
            <person name="Sepcic K."/>
            <person name="Shelest E."/>
            <person name="Sherlock G."/>
            <person name="Sophianopoulou V."/>
            <person name="Squina F.M."/>
            <person name="Sun H."/>
            <person name="Susca A."/>
            <person name="Todd R.B."/>
            <person name="Tsang A."/>
            <person name="Unkles S.E."/>
            <person name="van de Wiele N."/>
            <person name="van Rossen-Uffink D."/>
            <person name="Oliveira J.V."/>
            <person name="Vesth T.C."/>
            <person name="Visser J."/>
            <person name="Yu J.-H."/>
            <person name="Zhou M."/>
            <person name="Andersen M.R."/>
            <person name="Archer D.B."/>
            <person name="Baker S.E."/>
            <person name="Benoit I."/>
            <person name="Brakhage A.A."/>
            <person name="Braus G.H."/>
            <person name="Fischer R."/>
            <person name="Frisvad J.C."/>
            <person name="Goldman G.H."/>
            <person name="Houbraken J."/>
            <person name="Oakley B."/>
            <person name="Pocsi I."/>
            <person name="Scazzocchio C."/>
            <person name="Seiboth B."/>
            <person name="vanKuyk P.A."/>
            <person name="Wortman J."/>
            <person name="Dyer P.S."/>
            <person name="Grigoriev I.V."/>
        </authorList>
    </citation>
    <scope>NUCLEOTIDE SEQUENCE [LARGE SCALE GENOMIC DNA]</scope>
    <source>
        <strain evidence="3">CBS 593.65</strain>
    </source>
</reference>
<feature type="region of interest" description="Disordered" evidence="1">
    <location>
        <begin position="1"/>
        <end position="21"/>
    </location>
</feature>
<accession>A0A1L9TAN4</accession>
<dbReference type="VEuPathDB" id="FungiDB:ASPSYDRAFT_1143921"/>
<dbReference type="EMBL" id="KV878590">
    <property type="protein sequence ID" value="OJJ56482.1"/>
    <property type="molecule type" value="Genomic_DNA"/>
</dbReference>
<dbReference type="AlphaFoldDB" id="A0A1L9TAN4"/>
<keyword evidence="3" id="KW-1185">Reference proteome</keyword>
<evidence type="ECO:0000256" key="1">
    <source>
        <dbReference type="SAM" id="MobiDB-lite"/>
    </source>
</evidence>
<sequence length="99" mass="10842">MEPDAEPSGTTPAHRPGITCEAPSSLSLRRYWPPQLISRRHLPAALWAGLSLYRISLGSGVGRAHQHSPRNPPGWKCYPQELLLCIAGLTNLGIYAVKM</sequence>
<name>A0A1L9TAN4_9EURO</name>
<gene>
    <name evidence="2" type="ORF">ASPSYDRAFT_1143921</name>
</gene>
<dbReference type="Proteomes" id="UP000184356">
    <property type="component" value="Unassembled WGS sequence"/>
</dbReference>